<dbReference type="Proteomes" id="UP001501444">
    <property type="component" value="Unassembled WGS sequence"/>
</dbReference>
<protein>
    <recommendedName>
        <fullName evidence="6">Diguanylate cyclase</fullName>
    </recommendedName>
</protein>
<evidence type="ECO:0000313" key="5">
    <source>
        <dbReference type="Proteomes" id="UP001501444"/>
    </source>
</evidence>
<dbReference type="InterPro" id="IPR035965">
    <property type="entry name" value="PAS-like_dom_sf"/>
</dbReference>
<dbReference type="InterPro" id="IPR029787">
    <property type="entry name" value="Nucleotide_cyclase"/>
</dbReference>
<gene>
    <name evidence="4" type="ORF">GCM10010170_040270</name>
</gene>
<dbReference type="InterPro" id="IPR000160">
    <property type="entry name" value="GGDEF_dom"/>
</dbReference>
<dbReference type="PANTHER" id="PTHR44757:SF2">
    <property type="entry name" value="BIOFILM ARCHITECTURE MAINTENANCE PROTEIN MBAA"/>
    <property type="match status" value="1"/>
</dbReference>
<keyword evidence="5" id="KW-1185">Reference proteome</keyword>
<feature type="transmembrane region" description="Helical" evidence="1">
    <location>
        <begin position="111"/>
        <end position="131"/>
    </location>
</feature>
<dbReference type="InterPro" id="IPR000014">
    <property type="entry name" value="PAS"/>
</dbReference>
<proteinExistence type="predicted"/>
<feature type="domain" description="GGDEF" evidence="3">
    <location>
        <begin position="314"/>
        <end position="442"/>
    </location>
</feature>
<feature type="transmembrane region" description="Helical" evidence="1">
    <location>
        <begin position="81"/>
        <end position="104"/>
    </location>
</feature>
<keyword evidence="1" id="KW-0812">Transmembrane</keyword>
<dbReference type="EMBL" id="BAAARV010000030">
    <property type="protein sequence ID" value="GAA2350585.1"/>
    <property type="molecule type" value="Genomic_DNA"/>
</dbReference>
<reference evidence="4 5" key="1">
    <citation type="journal article" date="2019" name="Int. J. Syst. Evol. Microbiol.">
        <title>The Global Catalogue of Microorganisms (GCM) 10K type strain sequencing project: providing services to taxonomists for standard genome sequencing and annotation.</title>
        <authorList>
            <consortium name="The Broad Institute Genomics Platform"/>
            <consortium name="The Broad Institute Genome Sequencing Center for Infectious Disease"/>
            <person name="Wu L."/>
            <person name="Ma J."/>
        </authorList>
    </citation>
    <scope>NUCLEOTIDE SEQUENCE [LARGE SCALE GENOMIC DNA]</scope>
    <source>
        <strain evidence="4 5">JCM 3272</strain>
    </source>
</reference>
<sequence>MGWAIAYLRRDLLRAMRIGFVLALSAVTAASLIQIGLLDLSPPARLTSFAVVLGMLALRAAEFTRVRPVPIWVDALELAAFLPVAVQVADIDALLGLLFFHLLFRSSVAGLGRMLPLAAGYVAVWVGAALLEPRIKVYPGAIVSLCVIGFLVYSMRVLLLRLQDQHRSQSALLQAVLRRFPFPVLVADPAGGVRLANPAARDLLGWPPEGAASCESLNLTGPGGAPVDLRALGRAGTAAQEVRLTRPDGTTSDVLVEAVPIEEGVGTVFALLDVSAQRVYEESLHHAAYHDALTGLPNRAMLWQHLSAAAAEPSPYAVLLIDLNDFKTVNDTHGHQAGDDLLTGVAHRLRDAGLALDRRALAARLGGDEFAVLLPGAGTQPAERLAAALRACFLQPFPTSAGRLTAHGSVGVAVAAPGQHPDEVLADADAAMYRAKPRRIAS</sequence>
<evidence type="ECO:0000313" key="4">
    <source>
        <dbReference type="EMBL" id="GAA2350585.1"/>
    </source>
</evidence>
<accession>A0ABN3GG80</accession>
<dbReference type="SUPFAM" id="SSF55785">
    <property type="entry name" value="PYP-like sensor domain (PAS domain)"/>
    <property type="match status" value="1"/>
</dbReference>
<dbReference type="CDD" id="cd01949">
    <property type="entry name" value="GGDEF"/>
    <property type="match status" value="1"/>
</dbReference>
<dbReference type="PROSITE" id="PS50887">
    <property type="entry name" value="GGDEF"/>
    <property type="match status" value="1"/>
</dbReference>
<dbReference type="RefSeq" id="WP_344613977.1">
    <property type="nucleotide sequence ID" value="NZ_BAAARV010000030.1"/>
</dbReference>
<comment type="caution">
    <text evidence="4">The sequence shown here is derived from an EMBL/GenBank/DDBJ whole genome shotgun (WGS) entry which is preliminary data.</text>
</comment>
<evidence type="ECO:0000256" key="1">
    <source>
        <dbReference type="SAM" id="Phobius"/>
    </source>
</evidence>
<dbReference type="PROSITE" id="PS50112">
    <property type="entry name" value="PAS"/>
    <property type="match status" value="1"/>
</dbReference>
<organism evidence="4 5">
    <name type="scientific">Dactylosporangium salmoneum</name>
    <dbReference type="NCBI Taxonomy" id="53361"/>
    <lineage>
        <taxon>Bacteria</taxon>
        <taxon>Bacillati</taxon>
        <taxon>Actinomycetota</taxon>
        <taxon>Actinomycetes</taxon>
        <taxon>Micromonosporales</taxon>
        <taxon>Micromonosporaceae</taxon>
        <taxon>Dactylosporangium</taxon>
    </lineage>
</organism>
<evidence type="ECO:0000259" key="3">
    <source>
        <dbReference type="PROSITE" id="PS50887"/>
    </source>
</evidence>
<dbReference type="Pfam" id="PF00989">
    <property type="entry name" value="PAS"/>
    <property type="match status" value="1"/>
</dbReference>
<evidence type="ECO:0000259" key="2">
    <source>
        <dbReference type="PROSITE" id="PS50112"/>
    </source>
</evidence>
<evidence type="ECO:0008006" key="6">
    <source>
        <dbReference type="Google" id="ProtNLM"/>
    </source>
</evidence>
<dbReference type="InterPro" id="IPR043128">
    <property type="entry name" value="Rev_trsase/Diguanyl_cyclase"/>
</dbReference>
<feature type="domain" description="PAS" evidence="2">
    <location>
        <begin position="169"/>
        <end position="209"/>
    </location>
</feature>
<dbReference type="PANTHER" id="PTHR44757">
    <property type="entry name" value="DIGUANYLATE CYCLASE DGCP"/>
    <property type="match status" value="1"/>
</dbReference>
<dbReference type="Gene3D" id="3.30.70.270">
    <property type="match status" value="1"/>
</dbReference>
<dbReference type="InterPro" id="IPR013767">
    <property type="entry name" value="PAS_fold"/>
</dbReference>
<dbReference type="Gene3D" id="3.30.450.20">
    <property type="entry name" value="PAS domain"/>
    <property type="match status" value="1"/>
</dbReference>
<name>A0ABN3GG80_9ACTN</name>
<dbReference type="InterPro" id="IPR052155">
    <property type="entry name" value="Biofilm_reg_signaling"/>
</dbReference>
<dbReference type="CDD" id="cd00130">
    <property type="entry name" value="PAS"/>
    <property type="match status" value="1"/>
</dbReference>
<keyword evidence="1" id="KW-0472">Membrane</keyword>
<dbReference type="SUPFAM" id="SSF55073">
    <property type="entry name" value="Nucleotide cyclase"/>
    <property type="match status" value="1"/>
</dbReference>
<keyword evidence="1" id="KW-1133">Transmembrane helix</keyword>
<feature type="transmembrane region" description="Helical" evidence="1">
    <location>
        <begin position="137"/>
        <end position="159"/>
    </location>
</feature>
<feature type="transmembrane region" description="Helical" evidence="1">
    <location>
        <begin position="18"/>
        <end position="37"/>
    </location>
</feature>
<dbReference type="Pfam" id="PF00990">
    <property type="entry name" value="GGDEF"/>
    <property type="match status" value="1"/>
</dbReference>
<dbReference type="SMART" id="SM00267">
    <property type="entry name" value="GGDEF"/>
    <property type="match status" value="1"/>
</dbReference>
<dbReference type="NCBIfam" id="TIGR00254">
    <property type="entry name" value="GGDEF"/>
    <property type="match status" value="1"/>
</dbReference>